<dbReference type="InterPro" id="IPR002104">
    <property type="entry name" value="Integrase_catalytic"/>
</dbReference>
<evidence type="ECO:0000313" key="5">
    <source>
        <dbReference type="EMBL" id="WNL28577.1"/>
    </source>
</evidence>
<reference evidence="6" key="1">
    <citation type="submission" date="2023-09" db="EMBL/GenBank/DDBJ databases">
        <title>Arcobacter tbilisiensis sp. nov. isolated from chicken meat in Tbilisi, Georgia.</title>
        <authorList>
            <person name="Matthias R."/>
            <person name="Zautner A.E."/>
        </authorList>
    </citation>
    <scope>NUCLEOTIDE SEQUENCE</scope>
    <source>
        <strain evidence="7">LEO 101</strain>
        <strain evidence="5">LEO 49</strain>
        <strain evidence="8">LEO 50</strain>
        <strain evidence="6">LEO 53</strain>
    </source>
</reference>
<evidence type="ECO:0000313" key="6">
    <source>
        <dbReference type="EMBL" id="WNL32685.1"/>
    </source>
</evidence>
<sequence length="348" mass="41016">MRIYNRNNILYIDIHGKRVSSKLKDTPTNRKLLENQFKNDEFYKKFNVKTKGKTVLEFCIEVLEEKEKKLQPTTISIYYSLFQSRIVTFFDKKYPHEITPAKIKDWYSTFTDKSTLITCVSAILKPAFENAIIEGYIQATPFIVSFPTIKSDYEIHPFSLQEIDLILSHKENPYKNLLGVAFFTGARTGEILALEWKDIDFENKNITINKTRTKGLTKQPKTKSSCRVIDMLPQCEFFLREQKKVTGLSKYIFLKSNGKIYNNSGDLLYEWYKLLEKLNLEKRNIYQTRHSFASNMLSNKENPLWVSQMLGHKSLNMTLEIYTRYIKEEKALRKTTFLDKNIFRFAQN</sequence>
<dbReference type="AlphaFoldDB" id="A0AA96IHQ0"/>
<evidence type="ECO:0000256" key="3">
    <source>
        <dbReference type="ARBA" id="ARBA00023172"/>
    </source>
</evidence>
<keyword evidence="2" id="KW-0238">DNA-binding</keyword>
<dbReference type="GO" id="GO:0003677">
    <property type="term" value="F:DNA binding"/>
    <property type="evidence" value="ECO:0007669"/>
    <property type="project" value="UniProtKB-KW"/>
</dbReference>
<proteinExistence type="inferred from homology"/>
<dbReference type="InterPro" id="IPR011010">
    <property type="entry name" value="DNA_brk_join_enz"/>
</dbReference>
<accession>A0AA96IHQ0</accession>
<dbReference type="SUPFAM" id="SSF56349">
    <property type="entry name" value="DNA breaking-rejoining enzymes"/>
    <property type="match status" value="1"/>
</dbReference>
<dbReference type="EMBL" id="CP134853">
    <property type="protein sequence ID" value="WNL28577.1"/>
    <property type="molecule type" value="Genomic_DNA"/>
</dbReference>
<dbReference type="GO" id="GO:0006310">
    <property type="term" value="P:DNA recombination"/>
    <property type="evidence" value="ECO:0007669"/>
    <property type="project" value="UniProtKB-KW"/>
</dbReference>
<keyword evidence="3" id="KW-0233">DNA recombination</keyword>
<dbReference type="InterPro" id="IPR050090">
    <property type="entry name" value="Tyrosine_recombinase_XerCD"/>
</dbReference>
<dbReference type="InterPro" id="IPR010998">
    <property type="entry name" value="Integrase_recombinase_N"/>
</dbReference>
<dbReference type="GO" id="GO:0015074">
    <property type="term" value="P:DNA integration"/>
    <property type="evidence" value="ECO:0007669"/>
    <property type="project" value="UniProtKB-KW"/>
</dbReference>
<dbReference type="EMBL" id="CP135131">
    <property type="protein sequence ID" value="WNP40927.1"/>
    <property type="molecule type" value="Genomic_DNA"/>
</dbReference>
<dbReference type="EMBL" id="CP135130">
    <property type="protein sequence ID" value="WNP38835.1"/>
    <property type="molecule type" value="Genomic_DNA"/>
</dbReference>
<dbReference type="Gene3D" id="1.10.150.130">
    <property type="match status" value="1"/>
</dbReference>
<dbReference type="CDD" id="cd01189">
    <property type="entry name" value="INT_ICEBs1_C_like"/>
    <property type="match status" value="1"/>
</dbReference>
<gene>
    <name evidence="7" type="ORF">RJG58_03845</name>
    <name evidence="8" type="ORF">RMP69_03845</name>
    <name evidence="5" type="ORF">RMQ65_04250</name>
    <name evidence="6" type="ORF">RMQ67_03845</name>
</gene>
<protein>
    <submittedName>
        <fullName evidence="6">Site-specific integrase</fullName>
    </submittedName>
</protein>
<dbReference type="PROSITE" id="PS51898">
    <property type="entry name" value="TYR_RECOMBINASE"/>
    <property type="match status" value="1"/>
</dbReference>
<evidence type="ECO:0000313" key="7">
    <source>
        <dbReference type="EMBL" id="WNP38835.1"/>
    </source>
</evidence>
<organism evidence="6">
    <name type="scientific">Arcobacter sp. AZ-2023</name>
    <dbReference type="NCBI Taxonomy" id="3074453"/>
    <lineage>
        <taxon>Bacteria</taxon>
        <taxon>Pseudomonadati</taxon>
        <taxon>Campylobacterota</taxon>
        <taxon>Epsilonproteobacteria</taxon>
        <taxon>Campylobacterales</taxon>
        <taxon>Arcobacteraceae</taxon>
        <taxon>Arcobacter</taxon>
    </lineage>
</organism>
<dbReference type="Pfam" id="PF00589">
    <property type="entry name" value="Phage_integrase"/>
    <property type="match status" value="1"/>
</dbReference>
<name>A0AA96IHQ0_9BACT</name>
<comment type="similarity">
    <text evidence="1">Belongs to the 'phage' integrase family.</text>
</comment>
<dbReference type="InterPro" id="IPR013762">
    <property type="entry name" value="Integrase-like_cat_sf"/>
</dbReference>
<dbReference type="PANTHER" id="PTHR30349">
    <property type="entry name" value="PHAGE INTEGRASE-RELATED"/>
    <property type="match status" value="1"/>
</dbReference>
<evidence type="ECO:0000256" key="2">
    <source>
        <dbReference type="ARBA" id="ARBA00023125"/>
    </source>
</evidence>
<evidence type="ECO:0000313" key="8">
    <source>
        <dbReference type="EMBL" id="WNP40927.1"/>
    </source>
</evidence>
<evidence type="ECO:0000259" key="4">
    <source>
        <dbReference type="PROSITE" id="PS51898"/>
    </source>
</evidence>
<feature type="domain" description="Tyr recombinase" evidence="4">
    <location>
        <begin position="153"/>
        <end position="337"/>
    </location>
</feature>
<dbReference type="PANTHER" id="PTHR30349:SF64">
    <property type="entry name" value="PROPHAGE INTEGRASE INTD-RELATED"/>
    <property type="match status" value="1"/>
</dbReference>
<dbReference type="EMBL" id="CP134855">
    <property type="protein sequence ID" value="WNL32685.1"/>
    <property type="molecule type" value="Genomic_DNA"/>
</dbReference>
<evidence type="ECO:0000256" key="1">
    <source>
        <dbReference type="ARBA" id="ARBA00008857"/>
    </source>
</evidence>
<dbReference type="Gene3D" id="1.10.443.10">
    <property type="entry name" value="Intergrase catalytic core"/>
    <property type="match status" value="1"/>
</dbReference>